<proteinExistence type="predicted"/>
<comment type="caution">
    <text evidence="1">The sequence shown here is derived from an EMBL/GenBank/DDBJ whole genome shotgun (WGS) entry which is preliminary data.</text>
</comment>
<sequence length="126" mass="12287">MGFMAGFLGALLVLIAKGFAVQLAGAGVEGAVQGAAMMGLGAAGMATGKSLMLGGRAGLGFGLGMAGRTGMNSLSGKAGNLMGRGARTAAEWAGEKGYQALAPTGALGMKARRLASLEKARARNAA</sequence>
<dbReference type="Proteomes" id="UP001208624">
    <property type="component" value="Unassembled WGS sequence"/>
</dbReference>
<feature type="non-terminal residue" evidence="1">
    <location>
        <position position="1"/>
    </location>
</feature>
<dbReference type="AlphaFoldDB" id="A0AAP3A7U3"/>
<gene>
    <name evidence="1" type="ORF">OFN31_27485</name>
</gene>
<dbReference type="EMBL" id="JAOVKC010000411">
    <property type="protein sequence ID" value="MCV5625395.1"/>
    <property type="molecule type" value="Genomic_DNA"/>
</dbReference>
<organism evidence="1 2">
    <name type="scientific">Escherichia coli</name>
    <dbReference type="NCBI Taxonomy" id="562"/>
    <lineage>
        <taxon>Bacteria</taxon>
        <taxon>Pseudomonadati</taxon>
        <taxon>Pseudomonadota</taxon>
        <taxon>Gammaproteobacteria</taxon>
        <taxon>Enterobacterales</taxon>
        <taxon>Enterobacteriaceae</taxon>
        <taxon>Escherichia</taxon>
    </lineage>
</organism>
<protein>
    <submittedName>
        <fullName evidence="1">TriE protein</fullName>
    </submittedName>
</protein>
<reference evidence="1" key="1">
    <citation type="submission" date="2023-06" db="EMBL/GenBank/DDBJ databases">
        <title>Deciphering the underlying mechanisms mediating the transmission of blaNDM gene from human to animals in China.</title>
        <authorList>
            <person name="Chen K."/>
            <person name="Chen S."/>
        </authorList>
    </citation>
    <scope>NUCLEOTIDE SEQUENCE</scope>
    <source>
        <strain evidence="1">1199</strain>
    </source>
</reference>
<evidence type="ECO:0000313" key="2">
    <source>
        <dbReference type="Proteomes" id="UP001208624"/>
    </source>
</evidence>
<name>A0AAP3A7U3_ECOLX</name>
<accession>A0AAP3A7U3</accession>
<evidence type="ECO:0000313" key="1">
    <source>
        <dbReference type="EMBL" id="MCV5625395.1"/>
    </source>
</evidence>